<organism evidence="1 2">
    <name type="scientific">Pluteus cervinus</name>
    <dbReference type="NCBI Taxonomy" id="181527"/>
    <lineage>
        <taxon>Eukaryota</taxon>
        <taxon>Fungi</taxon>
        <taxon>Dikarya</taxon>
        <taxon>Basidiomycota</taxon>
        <taxon>Agaricomycotina</taxon>
        <taxon>Agaricomycetes</taxon>
        <taxon>Agaricomycetidae</taxon>
        <taxon>Agaricales</taxon>
        <taxon>Pluteineae</taxon>
        <taxon>Pluteaceae</taxon>
        <taxon>Pluteus</taxon>
    </lineage>
</organism>
<name>A0ACD3AN03_9AGAR</name>
<evidence type="ECO:0000313" key="2">
    <source>
        <dbReference type="Proteomes" id="UP000308600"/>
    </source>
</evidence>
<dbReference type="Proteomes" id="UP000308600">
    <property type="component" value="Unassembled WGS sequence"/>
</dbReference>
<accession>A0ACD3AN03</accession>
<evidence type="ECO:0000313" key="1">
    <source>
        <dbReference type="EMBL" id="TFK67101.1"/>
    </source>
</evidence>
<reference evidence="1 2" key="1">
    <citation type="journal article" date="2019" name="Nat. Ecol. Evol.">
        <title>Megaphylogeny resolves global patterns of mushroom evolution.</title>
        <authorList>
            <person name="Varga T."/>
            <person name="Krizsan K."/>
            <person name="Foldi C."/>
            <person name="Dima B."/>
            <person name="Sanchez-Garcia M."/>
            <person name="Sanchez-Ramirez S."/>
            <person name="Szollosi G.J."/>
            <person name="Szarkandi J.G."/>
            <person name="Papp V."/>
            <person name="Albert L."/>
            <person name="Andreopoulos W."/>
            <person name="Angelini C."/>
            <person name="Antonin V."/>
            <person name="Barry K.W."/>
            <person name="Bougher N.L."/>
            <person name="Buchanan P."/>
            <person name="Buyck B."/>
            <person name="Bense V."/>
            <person name="Catcheside P."/>
            <person name="Chovatia M."/>
            <person name="Cooper J."/>
            <person name="Damon W."/>
            <person name="Desjardin D."/>
            <person name="Finy P."/>
            <person name="Geml J."/>
            <person name="Haridas S."/>
            <person name="Hughes K."/>
            <person name="Justo A."/>
            <person name="Karasinski D."/>
            <person name="Kautmanova I."/>
            <person name="Kiss B."/>
            <person name="Kocsube S."/>
            <person name="Kotiranta H."/>
            <person name="LaButti K.M."/>
            <person name="Lechner B.E."/>
            <person name="Liimatainen K."/>
            <person name="Lipzen A."/>
            <person name="Lukacs Z."/>
            <person name="Mihaltcheva S."/>
            <person name="Morgado L.N."/>
            <person name="Niskanen T."/>
            <person name="Noordeloos M.E."/>
            <person name="Ohm R.A."/>
            <person name="Ortiz-Santana B."/>
            <person name="Ovrebo C."/>
            <person name="Racz N."/>
            <person name="Riley R."/>
            <person name="Savchenko A."/>
            <person name="Shiryaev A."/>
            <person name="Soop K."/>
            <person name="Spirin V."/>
            <person name="Szebenyi C."/>
            <person name="Tomsovsky M."/>
            <person name="Tulloss R.E."/>
            <person name="Uehling J."/>
            <person name="Grigoriev I.V."/>
            <person name="Vagvolgyi C."/>
            <person name="Papp T."/>
            <person name="Martin F.M."/>
            <person name="Miettinen O."/>
            <person name="Hibbett D.S."/>
            <person name="Nagy L.G."/>
        </authorList>
    </citation>
    <scope>NUCLEOTIDE SEQUENCE [LARGE SCALE GENOMIC DNA]</scope>
    <source>
        <strain evidence="1 2">NL-1719</strain>
    </source>
</reference>
<sequence>MAGYPVTIGALEIGVLISTFLFGIISFQTYIYAIKFPEDKWFCKAMVSATWLLELAHFFLVASGLFYITISVYFHPERDITQSLSLVFRISVLLDGFVTTFLQACHTERLHILSETSLSAITFWTLSALRLGGWVVTFILWNQHPSDISNNILLQLSLILLLAAGASIDMSMSLMTYYRFIQTKETLDGVSAVINRLMKWTAYNGFVTGFGGLSATICVLIMPSNFIWVTIFMVFTMLTSFVFLGTLNARQGLRRSDDESDSDPEESKSQRVPLPSDG</sequence>
<dbReference type="EMBL" id="ML208385">
    <property type="protein sequence ID" value="TFK67101.1"/>
    <property type="molecule type" value="Genomic_DNA"/>
</dbReference>
<keyword evidence="2" id="KW-1185">Reference proteome</keyword>
<proteinExistence type="predicted"/>
<gene>
    <name evidence="1" type="ORF">BDN72DRAFT_114766</name>
</gene>
<protein>
    <submittedName>
        <fullName evidence="1">Uncharacterized protein</fullName>
    </submittedName>
</protein>